<gene>
    <name evidence="1" type="ORF">SAMN04489750_0016</name>
    <name evidence="2" type="ORF">SAMN04489750_3988</name>
</gene>
<dbReference type="Proteomes" id="UP000250028">
    <property type="component" value="Unassembled WGS sequence"/>
</dbReference>
<dbReference type="EMBL" id="UESZ01000004">
    <property type="protein sequence ID" value="SSA59167.1"/>
    <property type="molecule type" value="Genomic_DNA"/>
</dbReference>
<accession>A0A2Y9BLZ3</accession>
<sequence>MSETRSNAESRPSMADLLAFERAWLGRRRDGAYDAAVRQEFGVTTVRHLQRVNALLDDPEAMALDPVTCRVLRSRRAAGMRQRG</sequence>
<reference evidence="3" key="1">
    <citation type="submission" date="2016-10" db="EMBL/GenBank/DDBJ databases">
        <authorList>
            <person name="Varghese N."/>
            <person name="Submissions S."/>
        </authorList>
    </citation>
    <scope>NUCLEOTIDE SEQUENCE [LARGE SCALE GENOMIC DNA]</scope>
    <source>
        <strain evidence="3">DSM 22951</strain>
    </source>
</reference>
<keyword evidence="3" id="KW-1185">Reference proteome</keyword>
<proteinExistence type="predicted"/>
<evidence type="ECO:0000313" key="2">
    <source>
        <dbReference type="EMBL" id="SSA59167.1"/>
    </source>
</evidence>
<protein>
    <recommendedName>
        <fullName evidence="4">DUF3263 domain-containing protein</fullName>
    </recommendedName>
</protein>
<dbReference type="InterPro" id="IPR021678">
    <property type="entry name" value="DUF3263"/>
</dbReference>
<organism evidence="2 3">
    <name type="scientific">Branchiibius hedensis</name>
    <dbReference type="NCBI Taxonomy" id="672460"/>
    <lineage>
        <taxon>Bacteria</taxon>
        <taxon>Bacillati</taxon>
        <taxon>Actinomycetota</taxon>
        <taxon>Actinomycetes</taxon>
        <taxon>Micrococcales</taxon>
        <taxon>Dermacoccaceae</taxon>
        <taxon>Branchiibius</taxon>
    </lineage>
</organism>
<name>A0A2Y9BLZ3_9MICO</name>
<dbReference type="EMBL" id="UESZ01000001">
    <property type="protein sequence ID" value="SSA32753.1"/>
    <property type="molecule type" value="Genomic_DNA"/>
</dbReference>
<dbReference type="Pfam" id="PF11662">
    <property type="entry name" value="DUF3263"/>
    <property type="match status" value="1"/>
</dbReference>
<evidence type="ECO:0000313" key="3">
    <source>
        <dbReference type="Proteomes" id="UP000250028"/>
    </source>
</evidence>
<evidence type="ECO:0008006" key="4">
    <source>
        <dbReference type="Google" id="ProtNLM"/>
    </source>
</evidence>
<reference evidence="2" key="2">
    <citation type="submission" date="2016-10" db="EMBL/GenBank/DDBJ databases">
        <authorList>
            <person name="Cai Z."/>
        </authorList>
    </citation>
    <scope>NUCLEOTIDE SEQUENCE [LARGE SCALE GENOMIC DNA]</scope>
    <source>
        <strain evidence="2">DSM 22951</strain>
    </source>
</reference>
<evidence type="ECO:0000313" key="1">
    <source>
        <dbReference type="EMBL" id="SSA32753.1"/>
    </source>
</evidence>
<dbReference type="AlphaFoldDB" id="A0A2Y9BLZ3"/>